<keyword evidence="2" id="KW-1185">Reference proteome</keyword>
<reference evidence="1 2" key="1">
    <citation type="submission" date="2019-02" db="EMBL/GenBank/DDBJ databases">
        <title>Deep-cultivation of Planctomycetes and their phenomic and genomic characterization uncovers novel biology.</title>
        <authorList>
            <person name="Wiegand S."/>
            <person name="Jogler M."/>
            <person name="Boedeker C."/>
            <person name="Pinto D."/>
            <person name="Vollmers J."/>
            <person name="Rivas-Marin E."/>
            <person name="Kohn T."/>
            <person name="Peeters S.H."/>
            <person name="Heuer A."/>
            <person name="Rast P."/>
            <person name="Oberbeckmann S."/>
            <person name="Bunk B."/>
            <person name="Jeske O."/>
            <person name="Meyerdierks A."/>
            <person name="Storesund J.E."/>
            <person name="Kallscheuer N."/>
            <person name="Luecker S."/>
            <person name="Lage O.M."/>
            <person name="Pohl T."/>
            <person name="Merkel B.J."/>
            <person name="Hornburger P."/>
            <person name="Mueller R.-W."/>
            <person name="Bruemmer F."/>
            <person name="Labrenz M."/>
            <person name="Spormann A.M."/>
            <person name="Op den Camp H."/>
            <person name="Overmann J."/>
            <person name="Amann R."/>
            <person name="Jetten M.S.M."/>
            <person name="Mascher T."/>
            <person name="Medema M.H."/>
            <person name="Devos D.P."/>
            <person name="Kaster A.-K."/>
            <person name="Ovreas L."/>
            <person name="Rohde M."/>
            <person name="Galperin M.Y."/>
            <person name="Jogler C."/>
        </authorList>
    </citation>
    <scope>NUCLEOTIDE SEQUENCE [LARGE SCALE GENOMIC DNA]</scope>
    <source>
        <strain evidence="1 2">K23_9</strain>
    </source>
</reference>
<organism evidence="1 2">
    <name type="scientific">Stieleria marina</name>
    <dbReference type="NCBI Taxonomy" id="1930275"/>
    <lineage>
        <taxon>Bacteria</taxon>
        <taxon>Pseudomonadati</taxon>
        <taxon>Planctomycetota</taxon>
        <taxon>Planctomycetia</taxon>
        <taxon>Pirellulales</taxon>
        <taxon>Pirellulaceae</taxon>
        <taxon>Stieleria</taxon>
    </lineage>
</organism>
<gene>
    <name evidence="1" type="ORF">K239x_24880</name>
</gene>
<dbReference type="EMBL" id="CP036526">
    <property type="protein sequence ID" value="QDT10531.1"/>
    <property type="molecule type" value="Genomic_DNA"/>
</dbReference>
<dbReference type="AlphaFoldDB" id="A0A517NTT3"/>
<name>A0A517NTT3_9BACT</name>
<protein>
    <submittedName>
        <fullName evidence="1">Uncharacterized protein</fullName>
    </submittedName>
</protein>
<dbReference type="Proteomes" id="UP000319817">
    <property type="component" value="Chromosome"/>
</dbReference>
<sequence>MTRTLTWIPHYAISVTSTVRRRRYLPCSIVSLADHTSTPHSALCVAPSDSSRLVPSVPLWHTVLALQSHFTVSFNVSARFDQRIYDSAGSLICRTNECLILRQVPQMSSRTHCERMPEFTLQAVDALDIFGPPSFVMVDATPLQLRRTMPSTEVRHRVLANGKSIGRTR</sequence>
<evidence type="ECO:0000313" key="1">
    <source>
        <dbReference type="EMBL" id="QDT10531.1"/>
    </source>
</evidence>
<evidence type="ECO:0000313" key="2">
    <source>
        <dbReference type="Proteomes" id="UP000319817"/>
    </source>
</evidence>
<accession>A0A517NTT3</accession>
<proteinExistence type="predicted"/>